<evidence type="ECO:0000259" key="1">
    <source>
        <dbReference type="Pfam" id="PF07992"/>
    </source>
</evidence>
<dbReference type="RefSeq" id="WP_011839344.1">
    <property type="nucleotide sequence ID" value="NC_009033.1"/>
</dbReference>
<reference evidence="2 3" key="2">
    <citation type="journal article" date="2009" name="Stand. Genomic Sci.">
        <title>Complete genome sequence of Staphylothermus marinus Stetter and Fiala 1986 type strain F1.</title>
        <authorList>
            <person name="Anderson I.J."/>
            <person name="Sun H."/>
            <person name="Lapidus A."/>
            <person name="Copeland A."/>
            <person name="Glavina Del Rio T."/>
            <person name="Tice H."/>
            <person name="Dalin E."/>
            <person name="Lucas S."/>
            <person name="Barry K."/>
            <person name="Land M."/>
            <person name="Richardson P."/>
            <person name="Huber H."/>
            <person name="Kyrpides N.C."/>
        </authorList>
    </citation>
    <scope>NUCLEOTIDE SEQUENCE [LARGE SCALE GENOMIC DNA]</scope>
    <source>
        <strain evidence="3">ATCC 43588 / DSM 3639 / JCM 9404 / F1</strain>
    </source>
</reference>
<evidence type="ECO:0000313" key="2">
    <source>
        <dbReference type="EMBL" id="ABN70153.1"/>
    </source>
</evidence>
<protein>
    <submittedName>
        <fullName evidence="2">Sulfide dehydrogenase (Flavoprotein) subunit SudA</fullName>
        <ecNumber evidence="2">1.97.-.-</ecNumber>
    </submittedName>
</protein>
<dbReference type="NCBIfam" id="NF009409">
    <property type="entry name" value="PRK12770.1"/>
    <property type="match status" value="1"/>
</dbReference>
<evidence type="ECO:0000313" key="3">
    <source>
        <dbReference type="Proteomes" id="UP000000254"/>
    </source>
</evidence>
<organism evidence="2 3">
    <name type="scientific">Staphylothermus marinus (strain ATCC 43588 / DSM 3639 / JCM 9404 / F1)</name>
    <dbReference type="NCBI Taxonomy" id="399550"/>
    <lineage>
        <taxon>Archaea</taxon>
        <taxon>Thermoproteota</taxon>
        <taxon>Thermoprotei</taxon>
        <taxon>Desulfurococcales</taxon>
        <taxon>Desulfurococcaceae</taxon>
        <taxon>Staphylothermus</taxon>
    </lineage>
</organism>
<dbReference type="PANTHER" id="PTHR42783:SF3">
    <property type="entry name" value="GLUTAMATE SYNTHASE [NADPH] SMALL CHAIN-RELATED"/>
    <property type="match status" value="1"/>
</dbReference>
<dbReference type="EC" id="1.97.-.-" evidence="2"/>
<dbReference type="OrthoDB" id="27922at2157"/>
<dbReference type="Pfam" id="PF07992">
    <property type="entry name" value="Pyr_redox_2"/>
    <property type="match status" value="1"/>
</dbReference>
<dbReference type="eggNOG" id="arCOG01292">
    <property type="taxonomic scope" value="Archaea"/>
</dbReference>
<dbReference type="Proteomes" id="UP000000254">
    <property type="component" value="Chromosome"/>
</dbReference>
<dbReference type="InterPro" id="IPR036188">
    <property type="entry name" value="FAD/NAD-bd_sf"/>
</dbReference>
<accession>A3DNE3</accession>
<keyword evidence="2" id="KW-0560">Oxidoreductase</keyword>
<dbReference type="GO" id="GO:0016491">
    <property type="term" value="F:oxidoreductase activity"/>
    <property type="evidence" value="ECO:0007669"/>
    <property type="project" value="UniProtKB-KW"/>
</dbReference>
<dbReference type="PRINTS" id="PR00411">
    <property type="entry name" value="PNDRDTASEI"/>
</dbReference>
<proteinExistence type="predicted"/>
<gene>
    <name evidence="2" type="ordered locus">Smar_1055</name>
</gene>
<dbReference type="EMBL" id="CP000575">
    <property type="protein sequence ID" value="ABN70153.1"/>
    <property type="molecule type" value="Genomic_DNA"/>
</dbReference>
<dbReference type="SUPFAM" id="SSF51971">
    <property type="entry name" value="Nucleotide-binding domain"/>
    <property type="match status" value="1"/>
</dbReference>
<reference evidence="3" key="1">
    <citation type="journal article" date="2009" name="BMC Genomics">
        <title>The complete genome sequence of Staphylothermus marinus reveals differences in sulfur metabolism among heterotrophic Crenarchaeota.</title>
        <authorList>
            <person name="Anderson I.J."/>
            <person name="Dharmarajan L."/>
            <person name="Rodriguez J."/>
            <person name="Hooper S."/>
            <person name="Porat I."/>
            <person name="Ulrich L.E."/>
            <person name="Elkins J.G."/>
            <person name="Mavromatis K."/>
            <person name="Sun H."/>
            <person name="Land M."/>
            <person name="Lapidus A."/>
            <person name="Lucas S."/>
            <person name="Barry K."/>
            <person name="Huber H."/>
            <person name="Zhulin I.B."/>
            <person name="Whitman W.B."/>
            <person name="Mukhopadhyay B."/>
            <person name="Woese C."/>
            <person name="Bristow J."/>
            <person name="Kyrpides N."/>
        </authorList>
    </citation>
    <scope>NUCLEOTIDE SEQUENCE [LARGE SCALE GENOMIC DNA]</scope>
    <source>
        <strain evidence="3">ATCC 43588 / DSM 3639 / JCM 9404 / F1</strain>
    </source>
</reference>
<dbReference type="PRINTS" id="PR00368">
    <property type="entry name" value="FADPNR"/>
</dbReference>
<dbReference type="HOGENOM" id="CLU_000422_3_3_2"/>
<feature type="domain" description="FAD/NAD(P)-binding" evidence="1">
    <location>
        <begin position="35"/>
        <end position="350"/>
    </location>
</feature>
<keyword evidence="3" id="KW-1185">Reference proteome</keyword>
<sequence>MLKTIILSMRGLSFLRFTWMCKNPPSITAGRSRIKISIIGAGPGGLAAAGYFACLGYSVTVYDKQPLPGGMMVFAIPKVRIRDETVLEGIYELRDKFGVVFKNNIKIFGNHEPPKEEGDHFVKELINLKDIVDESDAVLITTGTWQSRKLRIPGEEGPRVMSAVEYLYDIRVWEKGLVDHKPSVGRKVVIIGAGLSAVDAALEALEQGVEEVMIAYRRTKKQAPAGVYEINKLIKRGVKWIELVSPVEIIRENGGVKAIRLQRMRLGEPDESGRPRPIPIPGSEFDLEADTIIEAIGEIPTPPLVNGYLGIKLDKRNKIIVDEKFRTSNPKVWAAGDVVTGPSFIGNAIKTSLYASKSIHTYLSGKIL</sequence>
<dbReference type="InterPro" id="IPR023753">
    <property type="entry name" value="FAD/NAD-binding_dom"/>
</dbReference>
<name>A3DNE3_STAMF</name>
<dbReference type="GeneID" id="4907352"/>
<dbReference type="AlphaFoldDB" id="A3DNE3"/>
<dbReference type="Gene3D" id="3.50.50.60">
    <property type="entry name" value="FAD/NAD(P)-binding domain"/>
    <property type="match status" value="2"/>
</dbReference>
<dbReference type="PANTHER" id="PTHR42783">
    <property type="entry name" value="GLUTAMATE SYNTHASE [NADPH] SMALL CHAIN"/>
    <property type="match status" value="1"/>
</dbReference>
<dbReference type="KEGG" id="smr:Smar_1055"/>
<dbReference type="STRING" id="399550.Smar_1055"/>